<dbReference type="PANTHER" id="PTHR44688:SF16">
    <property type="entry name" value="DNA-BINDING TRANSCRIPTIONAL ACTIVATOR DEVR_DOSR"/>
    <property type="match status" value="1"/>
</dbReference>
<feature type="domain" description="Response regulatory" evidence="8">
    <location>
        <begin position="14"/>
        <end position="131"/>
    </location>
</feature>
<evidence type="ECO:0000259" key="7">
    <source>
        <dbReference type="PROSITE" id="PS50043"/>
    </source>
</evidence>
<dbReference type="Proteomes" id="UP000182060">
    <property type="component" value="Chromosome"/>
</dbReference>
<accession>A0AAC9NIX6</accession>
<evidence type="ECO:0000256" key="3">
    <source>
        <dbReference type="ARBA" id="ARBA00023015"/>
    </source>
</evidence>
<evidence type="ECO:0000256" key="5">
    <source>
        <dbReference type="ARBA" id="ARBA00023163"/>
    </source>
</evidence>
<dbReference type="InterPro" id="IPR000792">
    <property type="entry name" value="Tscrpt_reg_LuxR_C"/>
</dbReference>
<keyword evidence="2" id="KW-0902">Two-component regulatory system</keyword>
<name>A0AAC9NIX6_9BURK</name>
<dbReference type="PANTHER" id="PTHR44688">
    <property type="entry name" value="DNA-BINDING TRANSCRIPTIONAL ACTIVATOR DEVR_DOSR"/>
    <property type="match status" value="1"/>
</dbReference>
<dbReference type="PRINTS" id="PR00038">
    <property type="entry name" value="HTHLUXR"/>
</dbReference>
<evidence type="ECO:0000256" key="4">
    <source>
        <dbReference type="ARBA" id="ARBA00023125"/>
    </source>
</evidence>
<organism evidence="9 10">
    <name type="scientific">Polynucleobacter asymbioticus</name>
    <dbReference type="NCBI Taxonomy" id="576611"/>
    <lineage>
        <taxon>Bacteria</taxon>
        <taxon>Pseudomonadati</taxon>
        <taxon>Pseudomonadota</taxon>
        <taxon>Betaproteobacteria</taxon>
        <taxon>Burkholderiales</taxon>
        <taxon>Burkholderiaceae</taxon>
        <taxon>Polynucleobacter</taxon>
    </lineage>
</organism>
<dbReference type="PROSITE" id="PS00622">
    <property type="entry name" value="HTH_LUXR_1"/>
    <property type="match status" value="1"/>
</dbReference>
<feature type="domain" description="HTH luxR-type" evidence="7">
    <location>
        <begin position="147"/>
        <end position="212"/>
    </location>
</feature>
<keyword evidence="3" id="KW-0805">Transcription regulation</keyword>
<dbReference type="EMBL" id="CP015017">
    <property type="protein sequence ID" value="APC01963.1"/>
    <property type="molecule type" value="Genomic_DNA"/>
</dbReference>
<dbReference type="InterPro" id="IPR001789">
    <property type="entry name" value="Sig_transdc_resp-reg_receiver"/>
</dbReference>
<keyword evidence="1 6" id="KW-0597">Phosphoprotein</keyword>
<dbReference type="RefSeq" id="WP_071539726.1">
    <property type="nucleotide sequence ID" value="NZ_CP015016.1"/>
</dbReference>
<dbReference type="InterPro" id="IPR036388">
    <property type="entry name" value="WH-like_DNA-bd_sf"/>
</dbReference>
<evidence type="ECO:0000313" key="9">
    <source>
        <dbReference type="EMBL" id="APC01963.1"/>
    </source>
</evidence>
<feature type="modified residue" description="4-aspartylphosphate" evidence="6">
    <location>
        <position position="66"/>
    </location>
</feature>
<gene>
    <name evidence="9" type="ORF">AOC25_10220</name>
</gene>
<dbReference type="FunFam" id="3.40.50.2300:FF:000018">
    <property type="entry name" value="DNA-binding transcriptional regulator NtrC"/>
    <property type="match status" value="1"/>
</dbReference>
<dbReference type="GO" id="GO:0000160">
    <property type="term" value="P:phosphorelay signal transduction system"/>
    <property type="evidence" value="ECO:0007669"/>
    <property type="project" value="UniProtKB-KW"/>
</dbReference>
<sequence>MLKKIQEVPVKSGVVYVVDDDEAMRDSMSWLLEGNGFKVSCHESAERFLQALANTDASTAACAIFDVRLPGMSGIELQQKLAAQGHQIPIAFVTGHGEVKLAVQAIKQGAADFLEKPFKEDQICSLVENMLSKAYLKQKQNLEMHAAQTKLKTLTKREKEVLECLVKGCTNRQVGETLNISLKTVEAHRANVMDKLGVNRAASLLKLAISHQQ</sequence>
<dbReference type="SUPFAM" id="SSF52172">
    <property type="entry name" value="CheY-like"/>
    <property type="match status" value="1"/>
</dbReference>
<evidence type="ECO:0000259" key="8">
    <source>
        <dbReference type="PROSITE" id="PS50110"/>
    </source>
</evidence>
<dbReference type="InterPro" id="IPR016032">
    <property type="entry name" value="Sig_transdc_resp-reg_C-effctor"/>
</dbReference>
<dbReference type="AlphaFoldDB" id="A0AAC9NIX6"/>
<dbReference type="InterPro" id="IPR011006">
    <property type="entry name" value="CheY-like_superfamily"/>
</dbReference>
<dbReference type="SUPFAM" id="SSF46894">
    <property type="entry name" value="C-terminal effector domain of the bipartite response regulators"/>
    <property type="match status" value="1"/>
</dbReference>
<keyword evidence="5" id="KW-0804">Transcription</keyword>
<dbReference type="CDD" id="cd06170">
    <property type="entry name" value="LuxR_C_like"/>
    <property type="match status" value="1"/>
</dbReference>
<evidence type="ECO:0000256" key="1">
    <source>
        <dbReference type="ARBA" id="ARBA00022553"/>
    </source>
</evidence>
<dbReference type="Pfam" id="PF00196">
    <property type="entry name" value="GerE"/>
    <property type="match status" value="1"/>
</dbReference>
<dbReference type="GO" id="GO:0003677">
    <property type="term" value="F:DNA binding"/>
    <property type="evidence" value="ECO:0007669"/>
    <property type="project" value="UniProtKB-KW"/>
</dbReference>
<dbReference type="SMART" id="SM00421">
    <property type="entry name" value="HTH_LUXR"/>
    <property type="match status" value="1"/>
</dbReference>
<dbReference type="GO" id="GO:0006355">
    <property type="term" value="P:regulation of DNA-templated transcription"/>
    <property type="evidence" value="ECO:0007669"/>
    <property type="project" value="InterPro"/>
</dbReference>
<reference evidence="9" key="1">
    <citation type="journal article" date="2017" name="Appl. Environ. Microbiol.">
        <title>Microdiversification of a pelagic Polynucleobacter species is mainly driven by acquisition of genomic islands from a partially interspecific gene pool.</title>
        <authorList>
            <person name="Hoetzinger M."/>
            <person name="Hahn M.W."/>
            <person name="Jezberova J."/>
            <person name="Schmidt J."/>
            <person name="Koll U."/>
        </authorList>
    </citation>
    <scope>NUCLEOTIDE SEQUENCE</scope>
    <source>
        <strain evidence="9">MWH-RechtKol4</strain>
    </source>
</reference>
<keyword evidence="4 9" id="KW-0238">DNA-binding</keyword>
<dbReference type="PROSITE" id="PS50043">
    <property type="entry name" value="HTH_LUXR_2"/>
    <property type="match status" value="1"/>
</dbReference>
<dbReference type="CDD" id="cd17537">
    <property type="entry name" value="REC_FixJ"/>
    <property type="match status" value="1"/>
</dbReference>
<evidence type="ECO:0000256" key="2">
    <source>
        <dbReference type="ARBA" id="ARBA00023012"/>
    </source>
</evidence>
<dbReference type="PROSITE" id="PS50110">
    <property type="entry name" value="RESPONSE_REGULATORY"/>
    <property type="match status" value="1"/>
</dbReference>
<dbReference type="SMART" id="SM00448">
    <property type="entry name" value="REC"/>
    <property type="match status" value="1"/>
</dbReference>
<dbReference type="Gene3D" id="1.10.10.10">
    <property type="entry name" value="Winged helix-like DNA-binding domain superfamily/Winged helix DNA-binding domain"/>
    <property type="match status" value="1"/>
</dbReference>
<dbReference type="Pfam" id="PF00072">
    <property type="entry name" value="Response_reg"/>
    <property type="match status" value="1"/>
</dbReference>
<dbReference type="Gene3D" id="3.40.50.2300">
    <property type="match status" value="1"/>
</dbReference>
<proteinExistence type="predicted"/>
<evidence type="ECO:0000313" key="10">
    <source>
        <dbReference type="Proteomes" id="UP000182060"/>
    </source>
</evidence>
<evidence type="ECO:0000256" key="6">
    <source>
        <dbReference type="PROSITE-ProRule" id="PRU00169"/>
    </source>
</evidence>
<protein>
    <submittedName>
        <fullName evidence="9">DNA-binding response regulator</fullName>
    </submittedName>
</protein>